<feature type="non-terminal residue" evidence="1">
    <location>
        <position position="1"/>
    </location>
</feature>
<accession>A0A392QAU8</accession>
<comment type="caution">
    <text evidence="1">The sequence shown here is derived from an EMBL/GenBank/DDBJ whole genome shotgun (WGS) entry which is preliminary data.</text>
</comment>
<organism evidence="1 2">
    <name type="scientific">Trifolium medium</name>
    <dbReference type="NCBI Taxonomy" id="97028"/>
    <lineage>
        <taxon>Eukaryota</taxon>
        <taxon>Viridiplantae</taxon>
        <taxon>Streptophyta</taxon>
        <taxon>Embryophyta</taxon>
        <taxon>Tracheophyta</taxon>
        <taxon>Spermatophyta</taxon>
        <taxon>Magnoliopsida</taxon>
        <taxon>eudicotyledons</taxon>
        <taxon>Gunneridae</taxon>
        <taxon>Pentapetalae</taxon>
        <taxon>rosids</taxon>
        <taxon>fabids</taxon>
        <taxon>Fabales</taxon>
        <taxon>Fabaceae</taxon>
        <taxon>Papilionoideae</taxon>
        <taxon>50 kb inversion clade</taxon>
        <taxon>NPAAA clade</taxon>
        <taxon>Hologalegina</taxon>
        <taxon>IRL clade</taxon>
        <taxon>Trifolieae</taxon>
        <taxon>Trifolium</taxon>
    </lineage>
</organism>
<proteinExistence type="predicted"/>
<dbReference type="AlphaFoldDB" id="A0A392QAU8"/>
<protein>
    <submittedName>
        <fullName evidence="1">Uncharacterized protein</fullName>
    </submittedName>
</protein>
<evidence type="ECO:0000313" key="2">
    <source>
        <dbReference type="Proteomes" id="UP000265520"/>
    </source>
</evidence>
<dbReference type="Proteomes" id="UP000265520">
    <property type="component" value="Unassembled WGS sequence"/>
</dbReference>
<reference evidence="1 2" key="1">
    <citation type="journal article" date="2018" name="Front. Plant Sci.">
        <title>Red Clover (Trifolium pratense) and Zigzag Clover (T. medium) - A Picture of Genomic Similarities and Differences.</title>
        <authorList>
            <person name="Dluhosova J."/>
            <person name="Istvanek J."/>
            <person name="Nedelnik J."/>
            <person name="Repkova J."/>
        </authorList>
    </citation>
    <scope>NUCLEOTIDE SEQUENCE [LARGE SCALE GENOMIC DNA]</scope>
    <source>
        <strain evidence="2">cv. 10/8</strain>
        <tissue evidence="1">Leaf</tissue>
    </source>
</reference>
<keyword evidence="2" id="KW-1185">Reference proteome</keyword>
<name>A0A392QAU8_9FABA</name>
<dbReference type="EMBL" id="LXQA010122817">
    <property type="protein sequence ID" value="MCI21002.1"/>
    <property type="molecule type" value="Genomic_DNA"/>
</dbReference>
<evidence type="ECO:0000313" key="1">
    <source>
        <dbReference type="EMBL" id="MCI21002.1"/>
    </source>
</evidence>
<sequence length="54" mass="5954">QVEDVRAKELATTPKVDQQTLNLGFVGSWSGIGDFDHMMYTDEEENVAFYGGGV</sequence>